<evidence type="ECO:0000313" key="2">
    <source>
        <dbReference type="EMBL" id="PZO77385.1"/>
    </source>
</evidence>
<dbReference type="EMBL" id="QFNF01000020">
    <property type="protein sequence ID" value="PZO77385.1"/>
    <property type="molecule type" value="Genomic_DNA"/>
</dbReference>
<organism evidence="2 3">
    <name type="scientific">Sphingomonas hengshuiensis</name>
    <dbReference type="NCBI Taxonomy" id="1609977"/>
    <lineage>
        <taxon>Bacteria</taxon>
        <taxon>Pseudomonadati</taxon>
        <taxon>Pseudomonadota</taxon>
        <taxon>Alphaproteobacteria</taxon>
        <taxon>Sphingomonadales</taxon>
        <taxon>Sphingomonadaceae</taxon>
        <taxon>Sphingomonas</taxon>
    </lineage>
</organism>
<evidence type="ECO:0000259" key="1">
    <source>
        <dbReference type="Pfam" id="PF13340"/>
    </source>
</evidence>
<dbReference type="Pfam" id="PF13340">
    <property type="entry name" value="DUF4096"/>
    <property type="match status" value="1"/>
</dbReference>
<dbReference type="InterPro" id="IPR025161">
    <property type="entry name" value="IS402-like_dom"/>
</dbReference>
<gene>
    <name evidence="2" type="ORF">DI632_09020</name>
</gene>
<proteinExistence type="predicted"/>
<comment type="caution">
    <text evidence="2">The sequence shown here is derived from an EMBL/GenBank/DDBJ whole genome shotgun (WGS) entry which is preliminary data.</text>
</comment>
<dbReference type="AlphaFoldDB" id="A0A2W5B270"/>
<reference evidence="2 3" key="1">
    <citation type="submission" date="2017-08" db="EMBL/GenBank/DDBJ databases">
        <title>Infants hospitalized years apart are colonized by the same room-sourced microbial strains.</title>
        <authorList>
            <person name="Brooks B."/>
            <person name="Olm M.R."/>
            <person name="Firek B.A."/>
            <person name="Baker R."/>
            <person name="Thomas B.C."/>
            <person name="Morowitz M.J."/>
            <person name="Banfield J.F."/>
        </authorList>
    </citation>
    <scope>NUCLEOTIDE SEQUENCE [LARGE SCALE GENOMIC DNA]</scope>
    <source>
        <strain evidence="2">S2_018_000_R3_110</strain>
    </source>
</reference>
<protein>
    <recommendedName>
        <fullName evidence="1">Insertion element IS402-like domain-containing protein</fullName>
    </recommendedName>
</protein>
<accession>A0A2W5B270</accession>
<feature type="domain" description="Insertion element IS402-like" evidence="1">
    <location>
        <begin position="47"/>
        <end position="86"/>
    </location>
</feature>
<evidence type="ECO:0000313" key="3">
    <source>
        <dbReference type="Proteomes" id="UP000248614"/>
    </source>
</evidence>
<dbReference type="Proteomes" id="UP000248614">
    <property type="component" value="Unassembled WGS sequence"/>
</dbReference>
<name>A0A2W5B270_9SPHN</name>
<sequence length="127" mass="14173">MDDYHPLAVERRLGIVDKARRCNSRLMQGCLLKACLGERIGLSDGGMMGIARTGAQWRHPPEEYGTWNSVFRRYRRRATAGVFDAMLETLASVVERDGRATRSTARSSGHTIVPWALKKGTGAPERQ</sequence>